<name>A0A2H5XGD0_9BACT</name>
<comment type="caution">
    <text evidence="1">The sequence shown here is derived from an EMBL/GenBank/DDBJ whole genome shotgun (WGS) entry which is preliminary data.</text>
</comment>
<protein>
    <recommendedName>
        <fullName evidence="3">Fibronectin type-III domain-containing protein</fullName>
    </recommendedName>
</protein>
<dbReference type="AlphaFoldDB" id="A0A2H5XGD0"/>
<dbReference type="InterPro" id="IPR013783">
    <property type="entry name" value="Ig-like_fold"/>
</dbReference>
<dbReference type="EMBL" id="BEHT01000062">
    <property type="protein sequence ID" value="GBD00231.1"/>
    <property type="molecule type" value="Genomic_DNA"/>
</dbReference>
<accession>A0A2H5XGD0</accession>
<dbReference type="Proteomes" id="UP000236173">
    <property type="component" value="Unassembled WGS sequence"/>
</dbReference>
<gene>
    <name evidence="1" type="ORF">HRbin17_02769</name>
</gene>
<evidence type="ECO:0000313" key="1">
    <source>
        <dbReference type="EMBL" id="GBD00231.1"/>
    </source>
</evidence>
<evidence type="ECO:0008006" key="3">
    <source>
        <dbReference type="Google" id="ProtNLM"/>
    </source>
</evidence>
<organism evidence="1 2">
    <name type="scientific">Candidatus Fervidibacter japonicus</name>
    <dbReference type="NCBI Taxonomy" id="2035412"/>
    <lineage>
        <taxon>Bacteria</taxon>
        <taxon>Candidatus Fervidibacterota</taxon>
        <taxon>Candidatus Fervidibacter</taxon>
    </lineage>
</organism>
<sequence>MCRWGVLVLVGGLVTLLGVASGTEPAGVLVEAQGQVQIRRARTARWFAARVNMPLYSGDTVRVGHDSHAAIWFPDGTLRRLKAGARWTVQKQNKQRPCMWQELWVSLRHRFRPTPEKSLTAVAAARTWLKTNKAGLIALAPRNSRVLDSRPQFDWQPVPGAQGYRITIGFFDAAPATWETIVKSPPFRYPSDAPTLTPGKVYLWKVEAIGATGGDSAWFTVVPPAEARDICFTLQRLRQQGINPSAYAVMAASFLRSRQCYSDGIHLIWQILGRSPQDPAVQTALAELYDLVGLSGHPAPINPVPSL</sequence>
<dbReference type="Gene3D" id="2.60.40.10">
    <property type="entry name" value="Immunoglobulins"/>
    <property type="match status" value="1"/>
</dbReference>
<proteinExistence type="predicted"/>
<reference evidence="2" key="1">
    <citation type="submission" date="2017-09" db="EMBL/GenBank/DDBJ databases">
        <title>Metaegenomics of thermophilic ammonia-oxidizing enrichment culture.</title>
        <authorList>
            <person name="Kato S."/>
            <person name="Suzuki K."/>
        </authorList>
    </citation>
    <scope>NUCLEOTIDE SEQUENCE [LARGE SCALE GENOMIC DNA]</scope>
</reference>
<evidence type="ECO:0000313" key="2">
    <source>
        <dbReference type="Proteomes" id="UP000236173"/>
    </source>
</evidence>